<proteinExistence type="predicted"/>
<dbReference type="GO" id="GO:0003677">
    <property type="term" value="F:DNA binding"/>
    <property type="evidence" value="ECO:0007669"/>
    <property type="project" value="InterPro"/>
</dbReference>
<evidence type="ECO:0000259" key="1">
    <source>
        <dbReference type="PROSITE" id="PS50943"/>
    </source>
</evidence>
<reference evidence="2" key="1">
    <citation type="submission" date="2020-10" db="EMBL/GenBank/DDBJ databases">
        <authorList>
            <person name="Gilroy R."/>
        </authorList>
    </citation>
    <scope>NUCLEOTIDE SEQUENCE</scope>
    <source>
        <strain evidence="2">USAMLcec3-3695</strain>
    </source>
</reference>
<sequence>MFKLKAPDGTNNICGKRIKELRLGMDLSQRRLAVKLQLLGYDVDNFFIRRVENGERFITDIELQMFSRVFNVPVNELFPASHART</sequence>
<dbReference type="Proteomes" id="UP000824109">
    <property type="component" value="Unassembled WGS sequence"/>
</dbReference>
<dbReference type="AlphaFoldDB" id="A0A9D1MDH3"/>
<comment type="caution">
    <text evidence="2">The sequence shown here is derived from an EMBL/GenBank/DDBJ whole genome shotgun (WGS) entry which is preliminary data.</text>
</comment>
<dbReference type="InterPro" id="IPR001387">
    <property type="entry name" value="Cro/C1-type_HTH"/>
</dbReference>
<organism evidence="2 3">
    <name type="scientific">Candidatus Ornithomonoglobus merdipullorum</name>
    <dbReference type="NCBI Taxonomy" id="2840895"/>
    <lineage>
        <taxon>Bacteria</taxon>
        <taxon>Bacillati</taxon>
        <taxon>Bacillota</taxon>
        <taxon>Clostridia</taxon>
        <taxon>Candidatus Ornithomonoglobus</taxon>
    </lineage>
</organism>
<feature type="domain" description="HTH cro/C1-type" evidence="1">
    <location>
        <begin position="18"/>
        <end position="77"/>
    </location>
</feature>
<accession>A0A9D1MDH3</accession>
<dbReference type="InterPro" id="IPR010982">
    <property type="entry name" value="Lambda_DNA-bd_dom_sf"/>
</dbReference>
<dbReference type="CDD" id="cd00093">
    <property type="entry name" value="HTH_XRE"/>
    <property type="match status" value="1"/>
</dbReference>
<dbReference type="PROSITE" id="PS50943">
    <property type="entry name" value="HTH_CROC1"/>
    <property type="match status" value="1"/>
</dbReference>
<evidence type="ECO:0000313" key="3">
    <source>
        <dbReference type="Proteomes" id="UP000824109"/>
    </source>
</evidence>
<reference evidence="2" key="2">
    <citation type="journal article" date="2021" name="PeerJ">
        <title>Extensive microbial diversity within the chicken gut microbiome revealed by metagenomics and culture.</title>
        <authorList>
            <person name="Gilroy R."/>
            <person name="Ravi A."/>
            <person name="Getino M."/>
            <person name="Pursley I."/>
            <person name="Horton D.L."/>
            <person name="Alikhan N.F."/>
            <person name="Baker D."/>
            <person name="Gharbi K."/>
            <person name="Hall N."/>
            <person name="Watson M."/>
            <person name="Adriaenssens E.M."/>
            <person name="Foster-Nyarko E."/>
            <person name="Jarju S."/>
            <person name="Secka A."/>
            <person name="Antonio M."/>
            <person name="Oren A."/>
            <person name="Chaudhuri R.R."/>
            <person name="La Ragione R."/>
            <person name="Hildebrand F."/>
            <person name="Pallen M.J."/>
        </authorList>
    </citation>
    <scope>NUCLEOTIDE SEQUENCE</scope>
    <source>
        <strain evidence="2">USAMLcec3-3695</strain>
    </source>
</reference>
<dbReference type="EMBL" id="DVNB01000108">
    <property type="protein sequence ID" value="HIU58246.1"/>
    <property type="molecule type" value="Genomic_DNA"/>
</dbReference>
<gene>
    <name evidence="2" type="ORF">IAA61_10630</name>
</gene>
<protein>
    <submittedName>
        <fullName evidence="2">Helix-turn-helix transcriptional regulator</fullName>
    </submittedName>
</protein>
<name>A0A9D1MDH3_9FIRM</name>
<dbReference type="SUPFAM" id="SSF47413">
    <property type="entry name" value="lambda repressor-like DNA-binding domains"/>
    <property type="match status" value="1"/>
</dbReference>
<evidence type="ECO:0000313" key="2">
    <source>
        <dbReference type="EMBL" id="HIU58246.1"/>
    </source>
</evidence>
<dbReference type="Gene3D" id="1.10.260.40">
    <property type="entry name" value="lambda repressor-like DNA-binding domains"/>
    <property type="match status" value="1"/>
</dbReference>